<name>A0ABQ7MGR9_BRACM</name>
<comment type="caution">
    <text evidence="1">The sequence shown here is derived from an EMBL/GenBank/DDBJ whole genome shotgun (WGS) entry which is preliminary data.</text>
</comment>
<proteinExistence type="predicted"/>
<evidence type="ECO:0008006" key="3">
    <source>
        <dbReference type="Google" id="ProtNLM"/>
    </source>
</evidence>
<dbReference type="EMBL" id="JADBGQ010000005">
    <property type="protein sequence ID" value="KAG5397105.1"/>
    <property type="molecule type" value="Genomic_DNA"/>
</dbReference>
<reference evidence="1 2" key="1">
    <citation type="submission" date="2021-03" db="EMBL/GenBank/DDBJ databases">
        <authorList>
            <person name="King G.J."/>
            <person name="Bancroft I."/>
            <person name="Baten A."/>
            <person name="Bloomfield J."/>
            <person name="Borpatragohain P."/>
            <person name="He Z."/>
            <person name="Irish N."/>
            <person name="Irwin J."/>
            <person name="Liu K."/>
            <person name="Mauleon R.P."/>
            <person name="Moore J."/>
            <person name="Morris R."/>
            <person name="Ostergaard L."/>
            <person name="Wang B."/>
            <person name="Wells R."/>
        </authorList>
    </citation>
    <scope>NUCLEOTIDE SEQUENCE [LARGE SCALE GENOMIC DNA]</scope>
    <source>
        <strain evidence="1">R-o-18</strain>
        <tissue evidence="1">Leaf</tissue>
    </source>
</reference>
<sequence>MDTNLCSSLVSGAGGPFSRCRKAPTLFLLFSALSLSLYLPRPCRSSWVWYAAESFFLYSCRSRSFGLGVARSGSMATSGTRVCRWGRFRGGRNLGFALQLSPDSDLRVTACGAPVRFVLADPWWWCGFEVALWVRVLWAWCSNLGTWFLGGAWNRVGFVFRRSCGLL</sequence>
<keyword evidence="2" id="KW-1185">Reference proteome</keyword>
<organism evidence="1 2">
    <name type="scientific">Brassica rapa subsp. trilocularis</name>
    <dbReference type="NCBI Taxonomy" id="1813537"/>
    <lineage>
        <taxon>Eukaryota</taxon>
        <taxon>Viridiplantae</taxon>
        <taxon>Streptophyta</taxon>
        <taxon>Embryophyta</taxon>
        <taxon>Tracheophyta</taxon>
        <taxon>Spermatophyta</taxon>
        <taxon>Magnoliopsida</taxon>
        <taxon>eudicotyledons</taxon>
        <taxon>Gunneridae</taxon>
        <taxon>Pentapetalae</taxon>
        <taxon>rosids</taxon>
        <taxon>malvids</taxon>
        <taxon>Brassicales</taxon>
        <taxon>Brassicaceae</taxon>
        <taxon>Brassiceae</taxon>
        <taxon>Brassica</taxon>
    </lineage>
</organism>
<gene>
    <name evidence="1" type="primary">A05g503460.1_BraROA</name>
    <name evidence="1" type="ORF">IGI04_018919</name>
</gene>
<accession>A0ABQ7MGR9</accession>
<evidence type="ECO:0000313" key="1">
    <source>
        <dbReference type="EMBL" id="KAG5397105.1"/>
    </source>
</evidence>
<protein>
    <recommendedName>
        <fullName evidence="3">Transmembrane protein</fullName>
    </recommendedName>
</protein>
<evidence type="ECO:0000313" key="2">
    <source>
        <dbReference type="Proteomes" id="UP000823674"/>
    </source>
</evidence>
<dbReference type="Proteomes" id="UP000823674">
    <property type="component" value="Chromosome A05"/>
</dbReference>